<accession>A0A9P7C745</accession>
<dbReference type="SUPFAM" id="SSF53335">
    <property type="entry name" value="S-adenosyl-L-methionine-dependent methyltransferases"/>
    <property type="match status" value="1"/>
</dbReference>
<dbReference type="OrthoDB" id="2013972at2759"/>
<name>A0A9P7C745_RHIOR</name>
<dbReference type="PANTHER" id="PTHR43591">
    <property type="entry name" value="METHYLTRANSFERASE"/>
    <property type="match status" value="1"/>
</dbReference>
<evidence type="ECO:0000259" key="1">
    <source>
        <dbReference type="Pfam" id="PF13649"/>
    </source>
</evidence>
<dbReference type="InterPro" id="IPR029063">
    <property type="entry name" value="SAM-dependent_MTases_sf"/>
</dbReference>
<dbReference type="InterPro" id="IPR041698">
    <property type="entry name" value="Methyltransf_25"/>
</dbReference>
<feature type="domain" description="Methyltransferase" evidence="1">
    <location>
        <begin position="79"/>
        <end position="170"/>
    </location>
</feature>
<dbReference type="Pfam" id="PF13649">
    <property type="entry name" value="Methyltransf_25"/>
    <property type="match status" value="1"/>
</dbReference>
<dbReference type="Gene3D" id="3.40.50.150">
    <property type="entry name" value="Vaccinia Virus protein VP39"/>
    <property type="match status" value="1"/>
</dbReference>
<protein>
    <recommendedName>
        <fullName evidence="1">Methyltransferase domain-containing protein</fullName>
    </recommendedName>
</protein>
<dbReference type="GO" id="GO:0008168">
    <property type="term" value="F:methyltransferase activity"/>
    <property type="evidence" value="ECO:0007669"/>
    <property type="project" value="TreeGrafter"/>
</dbReference>
<gene>
    <name evidence="2" type="ORF">G6F51_009124</name>
</gene>
<evidence type="ECO:0000313" key="3">
    <source>
        <dbReference type="Proteomes" id="UP000717996"/>
    </source>
</evidence>
<dbReference type="AlphaFoldDB" id="A0A9P7C745"/>
<dbReference type="Proteomes" id="UP000717996">
    <property type="component" value="Unassembled WGS sequence"/>
</dbReference>
<proteinExistence type="predicted"/>
<dbReference type="CDD" id="cd02440">
    <property type="entry name" value="AdoMet_MTases"/>
    <property type="match status" value="1"/>
</dbReference>
<comment type="caution">
    <text evidence="2">The sequence shown here is derived from an EMBL/GenBank/DDBJ whole genome shotgun (WGS) entry which is preliminary data.</text>
</comment>
<sequence length="300" mass="34334">MIQANERSAEADASHPVDSSAFDAIREFHNEKDVNYWLPKDEKEQKRLKVQHFAIKELYEGNVLSSVRNTLDFEKGLSVLDVGCGAGAWIMDMKEEYPKCSYDGCDIVDAVDETAKLNEFTFNYGNVVQGLPYADNTFDLVHIRFLVLALREDQWPMAIQELVRVTKPGGMIQLTELDIHSLNTDCEPFLVVQSAVHAVCEKKGQNPRIALELERMLLETERVKLIQTDYRSCDMSSDTDTARKFRWDYFETLKTIMPTLKPWLGLESGEEVGRLVDNYHHCLATRERHICINAVVAQKL</sequence>
<dbReference type="PANTHER" id="PTHR43591:SF24">
    <property type="entry name" value="2-METHOXY-6-POLYPRENYL-1,4-BENZOQUINOL METHYLASE, MITOCHONDRIAL"/>
    <property type="match status" value="1"/>
</dbReference>
<organism evidence="2 3">
    <name type="scientific">Rhizopus oryzae</name>
    <name type="common">Mucormycosis agent</name>
    <name type="synonym">Rhizopus arrhizus var. delemar</name>
    <dbReference type="NCBI Taxonomy" id="64495"/>
    <lineage>
        <taxon>Eukaryota</taxon>
        <taxon>Fungi</taxon>
        <taxon>Fungi incertae sedis</taxon>
        <taxon>Mucoromycota</taxon>
        <taxon>Mucoromycotina</taxon>
        <taxon>Mucoromycetes</taxon>
        <taxon>Mucorales</taxon>
        <taxon>Mucorineae</taxon>
        <taxon>Rhizopodaceae</taxon>
        <taxon>Rhizopus</taxon>
    </lineage>
</organism>
<reference evidence="2" key="1">
    <citation type="journal article" date="2020" name="Microb. Genom.">
        <title>Genetic diversity of clinical and environmental Mucorales isolates obtained from an investigation of mucormycosis cases among solid organ transplant recipients.</title>
        <authorList>
            <person name="Nguyen M.H."/>
            <person name="Kaul D."/>
            <person name="Muto C."/>
            <person name="Cheng S.J."/>
            <person name="Richter R.A."/>
            <person name="Bruno V.M."/>
            <person name="Liu G."/>
            <person name="Beyhan S."/>
            <person name="Sundermann A.J."/>
            <person name="Mounaud S."/>
            <person name="Pasculle A.W."/>
            <person name="Nierman W.C."/>
            <person name="Driscoll E."/>
            <person name="Cumbie R."/>
            <person name="Clancy C.J."/>
            <person name="Dupont C.L."/>
        </authorList>
    </citation>
    <scope>NUCLEOTIDE SEQUENCE</scope>
    <source>
        <strain evidence="2">GL16</strain>
    </source>
</reference>
<dbReference type="EMBL" id="JAANIT010001613">
    <property type="protein sequence ID" value="KAG1539468.1"/>
    <property type="molecule type" value="Genomic_DNA"/>
</dbReference>
<evidence type="ECO:0000313" key="2">
    <source>
        <dbReference type="EMBL" id="KAG1539468.1"/>
    </source>
</evidence>